<dbReference type="Pfam" id="PF24564">
    <property type="entry name" value="DUF7605"/>
    <property type="match status" value="1"/>
</dbReference>
<dbReference type="InterPro" id="IPR056024">
    <property type="entry name" value="DUF7605"/>
</dbReference>
<sequence length="1004" mass="112487">MDSSTFTTSSSRHRTPSSNGSFSFGGNSPGGREFTFTVANVDIPLPSVEFHSGSDTGSEPRNNYTTKPTSGFNPDNHLGTFSGAFDYPTRQRARSFTRGPVGAADSAPQLAAIRPTSSQLEGISMQELGTALHDVAKNPSKPTLKVNSAAPGRQSSAPPDLPPLVSSSDAHRVEDEVLLNDPFQNKELQDALSRSKELMAKLDNDLSSSSLVKEPESTIGRLRHRVHELAAFHCPATRIVGFVGDSGVGKSSLLNSLLDYKDLARANSSGVACTCVITEYHYHDATTFEIRIDAFSGEELETQIKDLVHKYRSYHRHRSTLEGPERQVCEEEADVAQDTLMTMFRTKLSNLDWIKNEPDVERVNNQLVGWATSYLGSQDLETQVLDSPKTCSARLQHLTSDMSSGNAPALWPFIRGVKVYLNSPILSRGIILVDLPGLRDLNAARRNNTERYLAEQKCHEVFAVCDISRATSDVGVKAVFELASKACLSSVGIVCTRTDVYRVDEAVNGWPGEVQDNIKDLRETRDSCQESEAEAEQQYMDLKSDQTPETRDERQRDKKLWDEWQTARDRVRAAKFNLQRCIIDTRNDDVSTKLVDKYGNQTSTRNDAQPDLKVFCVSNTLYWKERHKPASQYLPHLKLSGIQVMRQHFTSKVAESQLRLAKAYMQNHIPDVLRDLALWAERGNGTLGTERKVAIQKTLGEIEEQMEQELLSAVSKVPRLASELEEHYVQQIHSGTKQICTPNLKEPDLIKSQCSKFRLGVMPLKKRLWSGLAKFGHHSTPAEGERNWNEEAMSSMVNDLTGPIDGLIAFTASKETQVVDSFLKTTRTAEDKLNVHLGRYRATALSLIDALHSRQRQLTIEMSDLFNTCARQLSTLRTDTLSDIRTSQFGKELEEAYAKCRIESGPGSDRRRKAIIVSRMGDRTVFENMMLFLRRNLLQLSQSLEQQVKDILRGHLDVIIRTFDIIRCENSLEESEKDPHFTELLKGSVASISAELDEIYKVLE</sequence>
<dbReference type="InterPro" id="IPR027417">
    <property type="entry name" value="P-loop_NTPase"/>
</dbReference>
<feature type="compositionally biased region" description="Low complexity" evidence="1">
    <location>
        <begin position="1"/>
        <end position="26"/>
    </location>
</feature>
<dbReference type="AlphaFoldDB" id="A0A179FRH1"/>
<evidence type="ECO:0000313" key="4">
    <source>
        <dbReference type="EMBL" id="OAQ67731.2"/>
    </source>
</evidence>
<dbReference type="Pfam" id="PF00350">
    <property type="entry name" value="Dynamin_N"/>
    <property type="match status" value="1"/>
</dbReference>
<evidence type="ECO:0000259" key="3">
    <source>
        <dbReference type="Pfam" id="PF24564"/>
    </source>
</evidence>
<name>A0A179FRH1_METCM</name>
<dbReference type="STRING" id="1380566.A0A179FRH1"/>
<evidence type="ECO:0000313" key="5">
    <source>
        <dbReference type="Proteomes" id="UP000078397"/>
    </source>
</evidence>
<dbReference type="EMBL" id="LSBJ02000003">
    <property type="protein sequence ID" value="OAQ67731.2"/>
    <property type="molecule type" value="Genomic_DNA"/>
</dbReference>
<gene>
    <name evidence="4" type="ORF">VFPPC_13569</name>
</gene>
<dbReference type="PANTHER" id="PTHR36681:SF3">
    <property type="entry name" value="NUCLEAR GTPASE, GERMINAL CENTER-ASSOCIATED, TANDEM DUPLICATE 3"/>
    <property type="match status" value="1"/>
</dbReference>
<feature type="domain" description="DUF7605" evidence="3">
    <location>
        <begin position="774"/>
        <end position="926"/>
    </location>
</feature>
<keyword evidence="5" id="KW-1185">Reference proteome</keyword>
<feature type="compositionally biased region" description="Basic and acidic residues" evidence="1">
    <location>
        <begin position="542"/>
        <end position="558"/>
    </location>
</feature>
<proteinExistence type="predicted"/>
<feature type="region of interest" description="Disordered" evidence="1">
    <location>
        <begin position="136"/>
        <end position="167"/>
    </location>
</feature>
<reference evidence="4 5" key="1">
    <citation type="journal article" date="2016" name="PLoS Pathog.">
        <title>Biosynthesis of antibiotic leucinostatins in bio-control fungus Purpureocillium lilacinum and their inhibition on phytophthora revealed by genome mining.</title>
        <authorList>
            <person name="Wang G."/>
            <person name="Liu Z."/>
            <person name="Lin R."/>
            <person name="Li E."/>
            <person name="Mao Z."/>
            <person name="Ling J."/>
            <person name="Yang Y."/>
            <person name="Yin W.B."/>
            <person name="Xie B."/>
        </authorList>
    </citation>
    <scope>NUCLEOTIDE SEQUENCE [LARGE SCALE GENOMIC DNA]</scope>
    <source>
        <strain evidence="4">170</strain>
    </source>
</reference>
<dbReference type="GeneID" id="28855338"/>
<evidence type="ECO:0000256" key="1">
    <source>
        <dbReference type="SAM" id="MobiDB-lite"/>
    </source>
</evidence>
<feature type="compositionally biased region" description="Low complexity" evidence="1">
    <location>
        <begin position="155"/>
        <end position="167"/>
    </location>
</feature>
<dbReference type="KEGG" id="pchm:VFPPC_13569"/>
<dbReference type="PANTHER" id="PTHR36681">
    <property type="entry name" value="NUCLEAR GTPASE, GERMINAL CENTER-ASSOCIATED, TANDEM DUPLICATE 3"/>
    <property type="match status" value="1"/>
</dbReference>
<protein>
    <submittedName>
        <fullName evidence="4">Dynamin family domain-containing protein</fullName>
    </submittedName>
</protein>
<dbReference type="OrthoDB" id="3598281at2759"/>
<feature type="region of interest" description="Disordered" evidence="1">
    <location>
        <begin position="1"/>
        <end position="84"/>
    </location>
</feature>
<organism evidence="4 5">
    <name type="scientific">Pochonia chlamydosporia 170</name>
    <dbReference type="NCBI Taxonomy" id="1380566"/>
    <lineage>
        <taxon>Eukaryota</taxon>
        <taxon>Fungi</taxon>
        <taxon>Dikarya</taxon>
        <taxon>Ascomycota</taxon>
        <taxon>Pezizomycotina</taxon>
        <taxon>Sordariomycetes</taxon>
        <taxon>Hypocreomycetidae</taxon>
        <taxon>Hypocreales</taxon>
        <taxon>Clavicipitaceae</taxon>
        <taxon>Pochonia</taxon>
    </lineage>
</organism>
<dbReference type="Proteomes" id="UP000078397">
    <property type="component" value="Unassembled WGS sequence"/>
</dbReference>
<feature type="compositionally biased region" description="Polar residues" evidence="1">
    <location>
        <begin position="53"/>
        <end position="73"/>
    </location>
</feature>
<dbReference type="RefSeq" id="XP_018144581.2">
    <property type="nucleotide sequence ID" value="XM_018291344.2"/>
</dbReference>
<evidence type="ECO:0000259" key="2">
    <source>
        <dbReference type="Pfam" id="PF00350"/>
    </source>
</evidence>
<dbReference type="InterPro" id="IPR045063">
    <property type="entry name" value="Dynamin_N"/>
</dbReference>
<feature type="region of interest" description="Disordered" evidence="1">
    <location>
        <begin position="529"/>
        <end position="558"/>
    </location>
</feature>
<comment type="caution">
    <text evidence="4">The sequence shown here is derived from an EMBL/GenBank/DDBJ whole genome shotgun (WGS) entry which is preliminary data.</text>
</comment>
<feature type="domain" description="Dynamin N-terminal" evidence="2">
    <location>
        <begin position="240"/>
        <end position="474"/>
    </location>
</feature>
<dbReference type="SUPFAM" id="SSF52540">
    <property type="entry name" value="P-loop containing nucleoside triphosphate hydrolases"/>
    <property type="match status" value="1"/>
</dbReference>
<dbReference type="Gene3D" id="3.40.50.300">
    <property type="entry name" value="P-loop containing nucleotide triphosphate hydrolases"/>
    <property type="match status" value="1"/>
</dbReference>
<accession>A0A179FRH1</accession>